<keyword evidence="1" id="KW-0812">Transmembrane</keyword>
<keyword evidence="1" id="KW-0472">Membrane</keyword>
<dbReference type="STRING" id="44742.AXF13_03990"/>
<feature type="transmembrane region" description="Helical" evidence="1">
    <location>
        <begin position="16"/>
        <end position="37"/>
    </location>
</feature>
<keyword evidence="2" id="KW-0648">Protein biosynthesis</keyword>
<organism evidence="2 3">
    <name type="scientific">Desulfovibrio fairfieldensis</name>
    <dbReference type="NCBI Taxonomy" id="44742"/>
    <lineage>
        <taxon>Bacteria</taxon>
        <taxon>Pseudomonadati</taxon>
        <taxon>Thermodesulfobacteriota</taxon>
        <taxon>Desulfovibrionia</taxon>
        <taxon>Desulfovibrionales</taxon>
        <taxon>Desulfovibrionaceae</taxon>
        <taxon>Desulfovibrio</taxon>
    </lineage>
</organism>
<proteinExistence type="predicted"/>
<dbReference type="EMBL" id="CP014229">
    <property type="protein sequence ID" value="AMD89338.1"/>
    <property type="molecule type" value="Genomic_DNA"/>
</dbReference>
<evidence type="ECO:0000313" key="2">
    <source>
        <dbReference type="EMBL" id="AMD89338.1"/>
    </source>
</evidence>
<accession>A0A0X8JJ62</accession>
<dbReference type="Proteomes" id="UP000069241">
    <property type="component" value="Chromosome"/>
</dbReference>
<dbReference type="AlphaFoldDB" id="A0A0X8JJ62"/>
<name>A0A0X8JJ62_9BACT</name>
<evidence type="ECO:0000313" key="3">
    <source>
        <dbReference type="Proteomes" id="UP000069241"/>
    </source>
</evidence>
<dbReference type="RefSeq" id="WP_062251729.1">
    <property type="nucleotide sequence ID" value="NZ_CP014229.1"/>
</dbReference>
<keyword evidence="1" id="KW-1133">Transmembrane helix</keyword>
<reference evidence="3" key="1">
    <citation type="submission" date="2016-02" db="EMBL/GenBank/DDBJ databases">
        <authorList>
            <person name="Holder M.E."/>
            <person name="Ajami N.J."/>
            <person name="Petrosino J.F."/>
        </authorList>
    </citation>
    <scope>NUCLEOTIDE SEQUENCE [LARGE SCALE GENOMIC DNA]</scope>
    <source>
        <strain evidence="3">CCUG 45958</strain>
    </source>
</reference>
<dbReference type="KEGG" id="dfi:AXF13_03990"/>
<keyword evidence="2" id="KW-0396">Initiation factor</keyword>
<dbReference type="GO" id="GO:0003743">
    <property type="term" value="F:translation initiation factor activity"/>
    <property type="evidence" value="ECO:0007669"/>
    <property type="project" value="UniProtKB-KW"/>
</dbReference>
<sequence length="374" mass="41044">MKLPLLSTLAALAREHVLALTVALLVAALAAGGFYGWRYYQYRQSSEYAFVRLQAALSPPKPEELALRVDFNTLSGHLAAAVARNFAFFKQGPDQIRSLKDIIQTGLLKKFLSKEEPAKGHVEKEENPEKLLQQPLTLLPPDFLTQFIANLGMRPAENGTVLLSSSIRHPLLNQTFPLVLSMEKGPDGWIVRDLVNADELTRQFRDALQARLTARHDVLIRKNAATNKRMDGILPLQSCTASAGLLSDGKTLVLVAHVLARNTGDVSVNNLDLDATFSGPDGTKLLRRFLNAARPVAPGEDFDQRWSIELDGQSPQGRSLLAAGPLTCTASWRTLGLSNAEVLHIVDVPDILKACNKPGHHHFLGFCLSPIFQN</sequence>
<gene>
    <name evidence="2" type="ORF">AXF13_03990</name>
</gene>
<evidence type="ECO:0000256" key="1">
    <source>
        <dbReference type="SAM" id="Phobius"/>
    </source>
</evidence>
<protein>
    <submittedName>
        <fullName evidence="2">Translation initiation factor IF-2</fullName>
    </submittedName>
</protein>
<keyword evidence="3" id="KW-1185">Reference proteome</keyword>